<gene>
    <name evidence="2" type="ORF">PW52_07490</name>
</gene>
<evidence type="ECO:0000313" key="2">
    <source>
        <dbReference type="EMBL" id="KJD35593.1"/>
    </source>
</evidence>
<feature type="transmembrane region" description="Helical" evidence="1">
    <location>
        <begin position="152"/>
        <end position="172"/>
    </location>
</feature>
<evidence type="ECO:0008006" key="4">
    <source>
        <dbReference type="Google" id="ProtNLM"/>
    </source>
</evidence>
<dbReference type="EMBL" id="JTDW01000005">
    <property type="protein sequence ID" value="KJD35593.1"/>
    <property type="molecule type" value="Genomic_DNA"/>
</dbReference>
<dbReference type="PATRIC" id="fig|1435349.4.peg.2478"/>
<feature type="transmembrane region" description="Helical" evidence="1">
    <location>
        <begin position="62"/>
        <end position="81"/>
    </location>
</feature>
<feature type="transmembrane region" description="Helical" evidence="1">
    <location>
        <begin position="12"/>
        <end position="30"/>
    </location>
</feature>
<proteinExistence type="predicted"/>
<name>A0A0D7WAB5_9FLAO</name>
<keyword evidence="1" id="KW-0472">Membrane</keyword>
<organism evidence="2 3">
    <name type="scientific">Neotamlana sedimentorum</name>
    <dbReference type="NCBI Taxonomy" id="1435349"/>
    <lineage>
        <taxon>Bacteria</taxon>
        <taxon>Pseudomonadati</taxon>
        <taxon>Bacteroidota</taxon>
        <taxon>Flavobacteriia</taxon>
        <taxon>Flavobacteriales</taxon>
        <taxon>Flavobacteriaceae</taxon>
        <taxon>Neotamlana</taxon>
    </lineage>
</organism>
<feature type="transmembrane region" description="Helical" evidence="1">
    <location>
        <begin position="210"/>
        <end position="229"/>
    </location>
</feature>
<protein>
    <recommendedName>
        <fullName evidence="4">YhhN-like protein</fullName>
    </recommendedName>
</protein>
<keyword evidence="3" id="KW-1185">Reference proteome</keyword>
<evidence type="ECO:0000313" key="3">
    <source>
        <dbReference type="Proteomes" id="UP000032578"/>
    </source>
</evidence>
<feature type="transmembrane region" description="Helical" evidence="1">
    <location>
        <begin position="118"/>
        <end position="140"/>
    </location>
</feature>
<feature type="transmembrane region" description="Helical" evidence="1">
    <location>
        <begin position="36"/>
        <end position="55"/>
    </location>
</feature>
<feature type="transmembrane region" description="Helical" evidence="1">
    <location>
        <begin position="179"/>
        <end position="198"/>
    </location>
</feature>
<keyword evidence="1" id="KW-0812">Transmembrane</keyword>
<dbReference type="AlphaFoldDB" id="A0A0D7WAB5"/>
<dbReference type="Proteomes" id="UP000032578">
    <property type="component" value="Unassembled WGS sequence"/>
</dbReference>
<comment type="caution">
    <text evidence="2">The sequence shown here is derived from an EMBL/GenBank/DDBJ whole genome shotgun (WGS) entry which is preliminary data.</text>
</comment>
<sequence length="258" mass="29234">MILKKLTSPVFSKLLLAVLIVTLLFNLIGVFSSSKIFIQASFVLLIPVFLTVFLIRYKKLNFALVSFLSFSLLGNLSSVFVNDLNFSFIPDVCYFFSFVFLILMVAPDFKFNRIDKIIGSYLILVFSINLYLLHALYSFLITIIPDDIGVKVFAIKSLVLIVLAFVTLGVYLNYQTQKALFFLSAVASFGFSLMLEYVNSYYSSAVSNLMIHRMLYVVGVYFIFKYATIEAVKSQKAHKAKQTVTENHQAITDTILLN</sequence>
<accession>A0A0D7WAB5</accession>
<evidence type="ECO:0000256" key="1">
    <source>
        <dbReference type="SAM" id="Phobius"/>
    </source>
</evidence>
<keyword evidence="1" id="KW-1133">Transmembrane helix</keyword>
<feature type="transmembrane region" description="Helical" evidence="1">
    <location>
        <begin position="87"/>
        <end position="106"/>
    </location>
</feature>
<reference evidence="2 3" key="1">
    <citation type="submission" date="2014-11" db="EMBL/GenBank/DDBJ databases">
        <title>Tamlana sedimentorum sp. nov., isolated from shallow sand sediments of the Sea of Japan.</title>
        <authorList>
            <person name="Romanenko L.A."/>
        </authorList>
    </citation>
    <scope>NUCLEOTIDE SEQUENCE [LARGE SCALE GENOMIC DNA]</scope>
    <source>
        <strain evidence="2 3">JCM 19808</strain>
    </source>
</reference>